<dbReference type="Gene3D" id="3.30.40.220">
    <property type="match status" value="1"/>
</dbReference>
<proteinExistence type="predicted"/>
<reference evidence="1" key="1">
    <citation type="journal article" date="2020" name="Nature">
        <title>Giant virus diversity and host interactions through global metagenomics.</title>
        <authorList>
            <person name="Schulz F."/>
            <person name="Roux S."/>
            <person name="Paez-Espino D."/>
            <person name="Jungbluth S."/>
            <person name="Walsh D.A."/>
            <person name="Denef V.J."/>
            <person name="McMahon K.D."/>
            <person name="Konstantinidis K.T."/>
            <person name="Eloe-Fadrosh E.A."/>
            <person name="Kyrpides N.C."/>
            <person name="Woyke T."/>
        </authorList>
    </citation>
    <scope>NUCLEOTIDE SEQUENCE</scope>
    <source>
        <strain evidence="1">GVMAG-M-3300025880-76</strain>
    </source>
</reference>
<evidence type="ECO:0000313" key="1">
    <source>
        <dbReference type="EMBL" id="QHU02537.1"/>
    </source>
</evidence>
<sequence length="189" mass="22384">MSDNHTKDIIITGTYNRYNIKKVNEVRITEPTKRVAISKQISTQSDDCTLHYEMNTLNFIRGLYLNIDDFSQLHKGNMMSQAISFINTKLRSYKTQDEKKDRRCSMISLPNVIEKMLVCSMKCYYCKENVRLYYENVRDPTQWTLERIDNDIGHTNMNCEIACFRCNIQRRTSNCIAFKFTKQMQIKKV</sequence>
<dbReference type="EMBL" id="MN740360">
    <property type="protein sequence ID" value="QHU02537.1"/>
    <property type="molecule type" value="Genomic_DNA"/>
</dbReference>
<dbReference type="AlphaFoldDB" id="A0A6C0JDD6"/>
<accession>A0A6C0JDD6</accession>
<organism evidence="1">
    <name type="scientific">viral metagenome</name>
    <dbReference type="NCBI Taxonomy" id="1070528"/>
    <lineage>
        <taxon>unclassified sequences</taxon>
        <taxon>metagenomes</taxon>
        <taxon>organismal metagenomes</taxon>
    </lineage>
</organism>
<protein>
    <submittedName>
        <fullName evidence="1">Uncharacterized protein</fullName>
    </submittedName>
</protein>
<name>A0A6C0JDD6_9ZZZZ</name>